<dbReference type="RefSeq" id="WP_160066055.1">
    <property type="nucleotide sequence ID" value="NZ_WUYX01000044.1"/>
</dbReference>
<reference evidence="3 4" key="1">
    <citation type="submission" date="2020-01" db="EMBL/GenBank/DDBJ databases">
        <title>Natronorubrum sp. JWXQ-INN 674 isolated from Inner Mongolia Autonomous Region of China.</title>
        <authorList>
            <person name="Xue Q."/>
        </authorList>
    </citation>
    <scope>NUCLEOTIDE SEQUENCE [LARGE SCALE GENOMIC DNA]</scope>
    <source>
        <strain evidence="3 4">JWXQ-INN-674</strain>
    </source>
</reference>
<gene>
    <name evidence="3" type="ORF">GS429_14365</name>
</gene>
<sequence>MREDSHSFTEPTVRAEVQEHEEPSIAVVRVLEALEDDGVSAHGPLYEYVDPESVDALFDDTTTGTRNGSVMFSIEDVDVCVIDGEYVELRT</sequence>
<dbReference type="OrthoDB" id="204989at2157"/>
<evidence type="ECO:0000313" key="3">
    <source>
        <dbReference type="EMBL" id="MXV63229.1"/>
    </source>
</evidence>
<dbReference type="EMBL" id="WUYX01000044">
    <property type="protein sequence ID" value="MXV63229.1"/>
    <property type="molecule type" value="Genomic_DNA"/>
</dbReference>
<evidence type="ECO:0000256" key="1">
    <source>
        <dbReference type="SAM" id="MobiDB-lite"/>
    </source>
</evidence>
<protein>
    <recommendedName>
        <fullName evidence="2">Halobacterial output domain-containing protein</fullName>
    </recommendedName>
</protein>
<evidence type="ECO:0000313" key="4">
    <source>
        <dbReference type="Proteomes" id="UP000434101"/>
    </source>
</evidence>
<dbReference type="Proteomes" id="UP000434101">
    <property type="component" value="Unassembled WGS sequence"/>
</dbReference>
<dbReference type="AlphaFoldDB" id="A0A6B0VRU9"/>
<dbReference type="Pfam" id="PF18545">
    <property type="entry name" value="HalOD1"/>
    <property type="match status" value="1"/>
</dbReference>
<organism evidence="3 4">
    <name type="scientific">Natronorubrum halalkaliphilum</name>
    <dbReference type="NCBI Taxonomy" id="2691917"/>
    <lineage>
        <taxon>Archaea</taxon>
        <taxon>Methanobacteriati</taxon>
        <taxon>Methanobacteriota</taxon>
        <taxon>Stenosarchaea group</taxon>
        <taxon>Halobacteria</taxon>
        <taxon>Halobacteriales</taxon>
        <taxon>Natrialbaceae</taxon>
        <taxon>Natronorubrum</taxon>
    </lineage>
</organism>
<feature type="domain" description="Halobacterial output" evidence="2">
    <location>
        <begin position="20"/>
        <end position="88"/>
    </location>
</feature>
<keyword evidence="4" id="KW-1185">Reference proteome</keyword>
<accession>A0A6B0VRU9</accession>
<name>A0A6B0VRU9_9EURY</name>
<dbReference type="InterPro" id="IPR040624">
    <property type="entry name" value="HalOD1"/>
</dbReference>
<comment type="caution">
    <text evidence="3">The sequence shown here is derived from an EMBL/GenBank/DDBJ whole genome shotgun (WGS) entry which is preliminary data.</text>
</comment>
<feature type="region of interest" description="Disordered" evidence="1">
    <location>
        <begin position="1"/>
        <end position="21"/>
    </location>
</feature>
<proteinExistence type="predicted"/>
<evidence type="ECO:0000259" key="2">
    <source>
        <dbReference type="Pfam" id="PF18545"/>
    </source>
</evidence>